<keyword evidence="1" id="KW-0472">Membrane</keyword>
<dbReference type="GeneID" id="28740213"/>
<protein>
    <submittedName>
        <fullName evidence="2">Uncharacterized protein</fullName>
    </submittedName>
</protein>
<dbReference type="EMBL" id="LFJN01000010">
    <property type="protein sequence ID" value="KPI41139.1"/>
    <property type="molecule type" value="Genomic_DNA"/>
</dbReference>
<name>A0A0N0NNA3_9EURO</name>
<evidence type="ECO:0000313" key="2">
    <source>
        <dbReference type="EMBL" id="KPI41139.1"/>
    </source>
</evidence>
<evidence type="ECO:0000313" key="3">
    <source>
        <dbReference type="Proteomes" id="UP000038010"/>
    </source>
</evidence>
<gene>
    <name evidence="2" type="ORF">AB675_7928</name>
</gene>
<feature type="transmembrane region" description="Helical" evidence="1">
    <location>
        <begin position="108"/>
        <end position="134"/>
    </location>
</feature>
<keyword evidence="3" id="KW-1185">Reference proteome</keyword>
<keyword evidence="1" id="KW-0812">Transmembrane</keyword>
<dbReference type="VEuPathDB" id="FungiDB:AB675_7928"/>
<dbReference type="OrthoDB" id="3596604at2759"/>
<sequence>MADYQRVPPATAMDFSNTIPNFPQKNGTYDTQYSLNSSGSPSFSNPGPQRTESWFSVNSLFGRRGQRKSFAISDAPYTHKLTEKHLQHTPSQSNTVRFFDRKRQTRRVFLDCFYMWLITAAICAALAGTIAGFSSLNTGLTSGQKYAYNALVTGFSILLGLAFAAQFKQYCEMMRWRFLASCYRTIDDFEDIMSCDSWRTTFRLIFKGRSVKAQCLALIWLMIFIAFNVFIALIGLTYSIDVTPDYAMLSAGNVSVLDLSYIASTPQDDPSNYNVFYQEAAANNWGAVGQAFSYWTNQTIDDVWAPLDPVSYTNEAQDTWWYRFIDLSPDTTSGNNVVSPRTVNTTATCEELEILVGGYAGFNREPGDPDQFLLVWKDSSGVNQSSVINNVATGVTTWMTNETSISNSTFFPSPCGERCVQILALQSASNQTADESPEELAQEYVPRPRLWACNNTLSQVTHDPSEGFTNVSKVEIPNTQAQILAGAIGLTGITTKDDPLQYARIAGDNGFNPSGDYNATDIAKLIMIYTANTISAMDGRGAPRQNITGDASPGPAQIVNVKWPYAGAILAGVPVIQFLMLLGVVAFSSKAIILDPSYLTAAHLLHPVMNKLGDRGMLLDVDEMAEEFGPDYKIAYAVRPNPEDPGHHDQDFVRDLGLVREDEGFGYIRGNQPTGRYD</sequence>
<feature type="transmembrane region" description="Helical" evidence="1">
    <location>
        <begin position="215"/>
        <end position="240"/>
    </location>
</feature>
<keyword evidence="1" id="KW-1133">Transmembrane helix</keyword>
<dbReference type="AlphaFoldDB" id="A0A0N0NNA3"/>
<feature type="transmembrane region" description="Helical" evidence="1">
    <location>
        <begin position="146"/>
        <end position="167"/>
    </location>
</feature>
<accession>A0A0N0NNA3</accession>
<feature type="transmembrane region" description="Helical" evidence="1">
    <location>
        <begin position="563"/>
        <end position="587"/>
    </location>
</feature>
<organism evidence="2 3">
    <name type="scientific">Cyphellophora attinorum</name>
    <dbReference type="NCBI Taxonomy" id="1664694"/>
    <lineage>
        <taxon>Eukaryota</taxon>
        <taxon>Fungi</taxon>
        <taxon>Dikarya</taxon>
        <taxon>Ascomycota</taxon>
        <taxon>Pezizomycotina</taxon>
        <taxon>Eurotiomycetes</taxon>
        <taxon>Chaetothyriomycetidae</taxon>
        <taxon>Chaetothyriales</taxon>
        <taxon>Cyphellophoraceae</taxon>
        <taxon>Cyphellophora</taxon>
    </lineage>
</organism>
<dbReference type="RefSeq" id="XP_018001102.1">
    <property type="nucleotide sequence ID" value="XM_018148333.1"/>
</dbReference>
<comment type="caution">
    <text evidence="2">The sequence shown here is derived from an EMBL/GenBank/DDBJ whole genome shotgun (WGS) entry which is preliminary data.</text>
</comment>
<proteinExistence type="predicted"/>
<reference evidence="2 3" key="1">
    <citation type="submission" date="2015-06" db="EMBL/GenBank/DDBJ databases">
        <title>Draft genome of the ant-associated black yeast Phialophora attae CBS 131958.</title>
        <authorList>
            <person name="Moreno L.F."/>
            <person name="Stielow B.J."/>
            <person name="de Hoog S."/>
            <person name="Vicente V.A."/>
            <person name="Weiss V.A."/>
            <person name="de Vries M."/>
            <person name="Cruz L.M."/>
            <person name="Souza E.M."/>
        </authorList>
    </citation>
    <scope>NUCLEOTIDE SEQUENCE [LARGE SCALE GENOMIC DNA]</scope>
    <source>
        <strain evidence="2 3">CBS 131958</strain>
    </source>
</reference>
<dbReference type="Proteomes" id="UP000038010">
    <property type="component" value="Unassembled WGS sequence"/>
</dbReference>
<evidence type="ECO:0000256" key="1">
    <source>
        <dbReference type="SAM" id="Phobius"/>
    </source>
</evidence>